<evidence type="ECO:0000313" key="3">
    <source>
        <dbReference type="Proteomes" id="UP000644507"/>
    </source>
</evidence>
<dbReference type="Gene3D" id="3.60.40.10">
    <property type="entry name" value="PPM-type phosphatase domain"/>
    <property type="match status" value="1"/>
</dbReference>
<gene>
    <name evidence="2" type="ORF">GCM10007100_31770</name>
</gene>
<organism evidence="2 3">
    <name type="scientific">Roseibacillus persicicus</name>
    <dbReference type="NCBI Taxonomy" id="454148"/>
    <lineage>
        <taxon>Bacteria</taxon>
        <taxon>Pseudomonadati</taxon>
        <taxon>Verrucomicrobiota</taxon>
        <taxon>Verrucomicrobiia</taxon>
        <taxon>Verrucomicrobiales</taxon>
        <taxon>Verrucomicrobiaceae</taxon>
        <taxon>Roseibacillus</taxon>
    </lineage>
</organism>
<dbReference type="Pfam" id="PF13672">
    <property type="entry name" value="PP2C_2"/>
    <property type="match status" value="1"/>
</dbReference>
<feature type="domain" description="PPM-type phosphatase" evidence="1">
    <location>
        <begin position="15"/>
        <end position="240"/>
    </location>
</feature>
<protein>
    <recommendedName>
        <fullName evidence="1">PPM-type phosphatase domain-containing protein</fullName>
    </recommendedName>
</protein>
<comment type="caution">
    <text evidence="2">The sequence shown here is derived from an EMBL/GenBank/DDBJ whole genome shotgun (WGS) entry which is preliminary data.</text>
</comment>
<dbReference type="InterPro" id="IPR001932">
    <property type="entry name" value="PPM-type_phosphatase-like_dom"/>
</dbReference>
<evidence type="ECO:0000259" key="1">
    <source>
        <dbReference type="Pfam" id="PF13672"/>
    </source>
</evidence>
<reference evidence="2" key="1">
    <citation type="journal article" date="2014" name="Int. J. Syst. Evol. Microbiol.">
        <title>Complete genome sequence of Corynebacterium casei LMG S-19264T (=DSM 44701T), isolated from a smear-ripened cheese.</title>
        <authorList>
            <consortium name="US DOE Joint Genome Institute (JGI-PGF)"/>
            <person name="Walter F."/>
            <person name="Albersmeier A."/>
            <person name="Kalinowski J."/>
            <person name="Ruckert C."/>
        </authorList>
    </citation>
    <scope>NUCLEOTIDE SEQUENCE</scope>
    <source>
        <strain evidence="2">KCTC 12988</strain>
    </source>
</reference>
<dbReference type="AlphaFoldDB" id="A0A918WNQ5"/>
<dbReference type="RefSeq" id="WP_189572063.1">
    <property type="nucleotide sequence ID" value="NZ_BMXI01000015.1"/>
</dbReference>
<name>A0A918WNQ5_9BACT</name>
<dbReference type="EMBL" id="BMXI01000015">
    <property type="protein sequence ID" value="GHC62053.1"/>
    <property type="molecule type" value="Genomic_DNA"/>
</dbReference>
<dbReference type="SUPFAM" id="SSF81606">
    <property type="entry name" value="PP2C-like"/>
    <property type="match status" value="1"/>
</dbReference>
<dbReference type="InterPro" id="IPR036457">
    <property type="entry name" value="PPM-type-like_dom_sf"/>
</dbReference>
<accession>A0A918WNQ5</accession>
<reference evidence="2" key="2">
    <citation type="submission" date="2020-09" db="EMBL/GenBank/DDBJ databases">
        <authorList>
            <person name="Sun Q."/>
            <person name="Kim S."/>
        </authorList>
    </citation>
    <scope>NUCLEOTIDE SEQUENCE</scope>
    <source>
        <strain evidence="2">KCTC 12988</strain>
    </source>
</reference>
<keyword evidence="3" id="KW-1185">Reference proteome</keyword>
<evidence type="ECO:0000313" key="2">
    <source>
        <dbReference type="EMBL" id="GHC62053.1"/>
    </source>
</evidence>
<proteinExistence type="predicted"/>
<dbReference type="Proteomes" id="UP000644507">
    <property type="component" value="Unassembled WGS sequence"/>
</dbReference>
<sequence length="283" mass="31743">MFQALSSGTLAGNQHNEDLFSVSGRFAWIMDGVTGITDRRLFPSSPTDAVWFVRTIDRFLKEAAITQPNINELIRIAITETISRAKNEIEDFLRTPPHLLPAASFSIICHSEDGLHLASIGDSPILVKSPNGSVQLFGDNRVTAFEAETITLLSEFQHQAPEAPRETHLEALREPLLQQRRHRNSSKGFWVADPTTNWLPQLVSVTIPEPEGCEILLCTDGLYRLCDLFHKYQPDSFFDRARTHGIPRLLEEVRHLESMDPNCTTTPRIKTSDDATGLLLTLS</sequence>